<keyword evidence="3" id="KW-1185">Reference proteome</keyword>
<gene>
    <name evidence="2" type="ORF">GALMADRAFT_135610</name>
</gene>
<name>A0A067TG97_GALM3</name>
<sequence>MPTASPSSTIVNVDYAPPPPTTSNGVNREDTQHPATTFTSLNNAKHAHRLHRLRHKLTTSAFAIAVNVDDAALPPPHHHIP</sequence>
<dbReference type="Proteomes" id="UP000027222">
    <property type="component" value="Unassembled WGS sequence"/>
</dbReference>
<dbReference type="AlphaFoldDB" id="A0A067TG97"/>
<feature type="compositionally biased region" description="Polar residues" evidence="1">
    <location>
        <begin position="1"/>
        <end position="11"/>
    </location>
</feature>
<evidence type="ECO:0000256" key="1">
    <source>
        <dbReference type="SAM" id="MobiDB-lite"/>
    </source>
</evidence>
<reference evidence="3" key="1">
    <citation type="journal article" date="2014" name="Proc. Natl. Acad. Sci. U.S.A.">
        <title>Extensive sampling of basidiomycete genomes demonstrates inadequacy of the white-rot/brown-rot paradigm for wood decay fungi.</title>
        <authorList>
            <person name="Riley R."/>
            <person name="Salamov A.A."/>
            <person name="Brown D.W."/>
            <person name="Nagy L.G."/>
            <person name="Floudas D."/>
            <person name="Held B.W."/>
            <person name="Levasseur A."/>
            <person name="Lombard V."/>
            <person name="Morin E."/>
            <person name="Otillar R."/>
            <person name="Lindquist E.A."/>
            <person name="Sun H."/>
            <person name="LaButti K.M."/>
            <person name="Schmutz J."/>
            <person name="Jabbour D."/>
            <person name="Luo H."/>
            <person name="Baker S.E."/>
            <person name="Pisabarro A.G."/>
            <person name="Walton J.D."/>
            <person name="Blanchette R.A."/>
            <person name="Henrissat B."/>
            <person name="Martin F."/>
            <person name="Cullen D."/>
            <person name="Hibbett D.S."/>
            <person name="Grigoriev I.V."/>
        </authorList>
    </citation>
    <scope>NUCLEOTIDE SEQUENCE [LARGE SCALE GENOMIC DNA]</scope>
    <source>
        <strain evidence="3">CBS 339.88</strain>
    </source>
</reference>
<dbReference type="HOGENOM" id="CLU_2574046_0_0_1"/>
<evidence type="ECO:0000313" key="3">
    <source>
        <dbReference type="Proteomes" id="UP000027222"/>
    </source>
</evidence>
<organism evidence="2 3">
    <name type="scientific">Galerina marginata (strain CBS 339.88)</name>
    <dbReference type="NCBI Taxonomy" id="685588"/>
    <lineage>
        <taxon>Eukaryota</taxon>
        <taxon>Fungi</taxon>
        <taxon>Dikarya</taxon>
        <taxon>Basidiomycota</taxon>
        <taxon>Agaricomycotina</taxon>
        <taxon>Agaricomycetes</taxon>
        <taxon>Agaricomycetidae</taxon>
        <taxon>Agaricales</taxon>
        <taxon>Agaricineae</taxon>
        <taxon>Strophariaceae</taxon>
        <taxon>Galerina</taxon>
    </lineage>
</organism>
<proteinExistence type="predicted"/>
<protein>
    <submittedName>
        <fullName evidence="2">Uncharacterized protein</fullName>
    </submittedName>
</protein>
<evidence type="ECO:0000313" key="2">
    <source>
        <dbReference type="EMBL" id="KDR82250.1"/>
    </source>
</evidence>
<feature type="region of interest" description="Disordered" evidence="1">
    <location>
        <begin position="1"/>
        <end position="33"/>
    </location>
</feature>
<dbReference type="EMBL" id="KL142370">
    <property type="protein sequence ID" value="KDR82250.1"/>
    <property type="molecule type" value="Genomic_DNA"/>
</dbReference>
<accession>A0A067TG97</accession>